<gene>
    <name evidence="8" type="ORF">JI746_13475</name>
</gene>
<dbReference type="InterPro" id="IPR033764">
    <property type="entry name" value="Sdr_B"/>
</dbReference>
<name>A0ABS1JRC2_9BURK</name>
<keyword evidence="9" id="KW-1185">Reference proteome</keyword>
<organism evidence="8 9">
    <name type="scientific">Ramlibacter alkalitolerans</name>
    <dbReference type="NCBI Taxonomy" id="2039631"/>
    <lineage>
        <taxon>Bacteria</taxon>
        <taxon>Pseudomonadati</taxon>
        <taxon>Pseudomonadota</taxon>
        <taxon>Betaproteobacteria</taxon>
        <taxon>Burkholderiales</taxon>
        <taxon>Comamonadaceae</taxon>
        <taxon>Ramlibacter</taxon>
    </lineage>
</organism>
<feature type="signal peptide" evidence="4">
    <location>
        <begin position="1"/>
        <end position="34"/>
    </location>
</feature>
<keyword evidence="2" id="KW-0964">Secreted</keyword>
<reference evidence="8 9" key="1">
    <citation type="journal article" date="2017" name="Int. J. Syst. Evol. Microbiol.">
        <title>Ramlibacter alkalitolerans sp. nov., alkali-tolerant bacterium isolated from soil of ginseng.</title>
        <authorList>
            <person name="Lee D.H."/>
            <person name="Cha C.J."/>
        </authorList>
    </citation>
    <scope>NUCLEOTIDE SEQUENCE [LARGE SCALE GENOMIC DNA]</scope>
    <source>
        <strain evidence="8 9">KACC 19305</strain>
    </source>
</reference>
<proteinExistence type="predicted"/>
<protein>
    <submittedName>
        <fullName evidence="8">DUF11 domain-containing protein</fullName>
    </submittedName>
</protein>
<dbReference type="InterPro" id="IPR048834">
    <property type="entry name" value="SpaA_pre-album"/>
</dbReference>
<evidence type="ECO:0000259" key="6">
    <source>
        <dbReference type="Pfam" id="PF18651"/>
    </source>
</evidence>
<dbReference type="InterPro" id="IPR040683">
    <property type="entry name" value="CshA_NR2"/>
</dbReference>
<evidence type="ECO:0000256" key="1">
    <source>
        <dbReference type="ARBA" id="ARBA00004613"/>
    </source>
</evidence>
<comment type="subcellular location">
    <subcellularLocation>
        <location evidence="1">Secreted</location>
    </subcellularLocation>
</comment>
<dbReference type="InterPro" id="IPR013783">
    <property type="entry name" value="Ig-like_fold"/>
</dbReference>
<dbReference type="InterPro" id="IPR047589">
    <property type="entry name" value="DUF11_rpt"/>
</dbReference>
<dbReference type="RefSeq" id="WP_201690130.1">
    <property type="nucleotide sequence ID" value="NZ_JAEQND010000007.1"/>
</dbReference>
<feature type="domain" description="SD-repeat containing protein B" evidence="5">
    <location>
        <begin position="377"/>
        <end position="451"/>
    </location>
</feature>
<dbReference type="SUPFAM" id="SSF117074">
    <property type="entry name" value="Hypothetical protein PA1324"/>
    <property type="match status" value="1"/>
</dbReference>
<dbReference type="Pfam" id="PF20674">
    <property type="entry name" value="SpaA_3"/>
    <property type="match status" value="1"/>
</dbReference>
<dbReference type="Pfam" id="PF18651">
    <property type="entry name" value="CshA_NR2"/>
    <property type="match status" value="1"/>
</dbReference>
<accession>A0ABS1JRC2</accession>
<evidence type="ECO:0000256" key="3">
    <source>
        <dbReference type="ARBA" id="ARBA00022729"/>
    </source>
</evidence>
<comment type="caution">
    <text evidence="8">The sequence shown here is derived from an EMBL/GenBank/DDBJ whole genome shotgun (WGS) entry which is preliminary data.</text>
</comment>
<feature type="domain" description="SpaA-like prealbumin fold" evidence="7">
    <location>
        <begin position="255"/>
        <end position="373"/>
    </location>
</feature>
<keyword evidence="3 4" id="KW-0732">Signal</keyword>
<dbReference type="EMBL" id="JAEQND010000007">
    <property type="protein sequence ID" value="MBL0426120.1"/>
    <property type="molecule type" value="Genomic_DNA"/>
</dbReference>
<evidence type="ECO:0000313" key="9">
    <source>
        <dbReference type="Proteomes" id="UP000622707"/>
    </source>
</evidence>
<dbReference type="Proteomes" id="UP000622707">
    <property type="component" value="Unassembled WGS sequence"/>
</dbReference>
<evidence type="ECO:0000256" key="4">
    <source>
        <dbReference type="SAM" id="SignalP"/>
    </source>
</evidence>
<feature type="chain" id="PRO_5047289476" evidence="4">
    <location>
        <begin position="35"/>
        <end position="853"/>
    </location>
</feature>
<dbReference type="Pfam" id="PF17210">
    <property type="entry name" value="SdrD_B"/>
    <property type="match status" value="1"/>
</dbReference>
<feature type="domain" description="Surface adhesin CshA non-repetitive" evidence="6">
    <location>
        <begin position="56"/>
        <end position="250"/>
    </location>
</feature>
<evidence type="ECO:0000259" key="5">
    <source>
        <dbReference type="Pfam" id="PF17210"/>
    </source>
</evidence>
<evidence type="ECO:0000256" key="2">
    <source>
        <dbReference type="ARBA" id="ARBA00022525"/>
    </source>
</evidence>
<sequence>MSRAPLFVRCAWRAFLLVAVALLLALGGPGRVQAQTVSTCNPALQAGTAPSDYRDYCWLDFSGYNDGTARGAGQSFRFDLPDGTRISLKVVVDSLSGVGNNETAVTAVGVPSWSDSAFGNKAFMGIPGQPVLYNAKNASSARVNLTNIVVTPPTGGTANYSIIVADGESSNAGETLVFNTNGNDWTRVAQIRNGTSNTFPTQSITNGGQTVTLTGVSGTVGSNIYRSDGNPTTIRATIDGGGLQGVIIGVRYASISVVSQFNGSRSNPADQLAYSLRTGTGTTLVSGATSGTTLTGFAPAVMPTVAASYPFQVVQSMAPGSIGTLASYTTSLTCVNANTSSTTPLPVNQAVNTYTFSSLKYGDSIACTFTSTPIPGSVGGTVYSDANRNGAQDAAESGTGVSGLYVKLVPNPAGTCTGPAKQVATVTAATGAFNFPSVPGGDYCLVLDTNNTLSDITPTLPTGWIGIQNGSGSVPISVAGGTNPEPPQYFGLFNGSRLTGSVFADLGTGGGIANDGARQASEAGIAGLTVRALSGGTMVASAVTAGDGSFTLWLPAGTGTLAIGPAQVPAGQIASGGSAGTTGGTFTRPNLVFTPVAGQQYTGVAIGFVASPEFAPNGTQSALPGTAVFYPHTFDAGSGGQVAFSVSAAAQPAISGWTSIIYRDTNCSATLENTEPVLSAAISVNAGDQVCLIVKQFVPAGAPLGAQNTLTVTAQFTFTNATPALAATVTVTDFTTVGEPVALVLQKRVSNVTRGGGLATHVNATPGDVLLYTLIAQNQGSSPVTTLAIHDSTAAFTTFVDAACPGVLPPGVTACSVSSQPAAGTAGGVRWTFTGALPAGAQLSVTYQVRLDQ</sequence>
<dbReference type="Gene3D" id="2.60.40.10">
    <property type="entry name" value="Immunoglobulins"/>
    <property type="match status" value="2"/>
</dbReference>
<evidence type="ECO:0000259" key="7">
    <source>
        <dbReference type="Pfam" id="PF20674"/>
    </source>
</evidence>
<evidence type="ECO:0000313" key="8">
    <source>
        <dbReference type="EMBL" id="MBL0426120.1"/>
    </source>
</evidence>
<dbReference type="NCBIfam" id="TIGR01451">
    <property type="entry name" value="B_ant_repeat"/>
    <property type="match status" value="1"/>
</dbReference>